<evidence type="ECO:0000313" key="3">
    <source>
        <dbReference type="EMBL" id="QCU72885.1"/>
    </source>
</evidence>
<comment type="similarity">
    <text evidence="1">Belongs to the morbillivirus protein C family.</text>
</comment>
<evidence type="ECO:0000256" key="2">
    <source>
        <dbReference type="ARBA" id="ARBA00020872"/>
    </source>
</evidence>
<name>A0A4V1HCY4_PHODV</name>
<accession>A0A4V1HCY4</accession>
<organism evidence="3">
    <name type="scientific">Phocine distemper virus</name>
    <name type="common">PDV</name>
    <dbReference type="NCBI Taxonomy" id="11240"/>
    <lineage>
        <taxon>Viruses</taxon>
        <taxon>Riboviria</taxon>
        <taxon>Orthornavirae</taxon>
        <taxon>Negarnaviricota</taxon>
        <taxon>Haploviricotina</taxon>
        <taxon>Monjiviricetes</taxon>
        <taxon>Mononegavirales</taxon>
        <taxon>Paramyxoviridae</taxon>
        <taxon>Orthoparamyxovirinae</taxon>
        <taxon>Morbillivirus</taxon>
        <taxon>Morbillivirus phocae</taxon>
    </lineage>
</organism>
<sequence length="174" mass="20349">MSVKGWSASRPSEKILLTWKRFKRSATSGIKPTSQAKKAEPQVCKRKKSLRISMNHTRQQRDQTVSAMYSKKIREVERTILHLWRQKTVLRRIPKQDLQYDVIMFMITAVKRLRESKMLTVSWYQQALQVIGDSKEEREALMIALKILAKIIPKEMLHLTGDILLALTQTEQLM</sequence>
<proteinExistence type="inferred from homology"/>
<dbReference type="Pfam" id="PF02725">
    <property type="entry name" value="Paramyxo_NS_C"/>
    <property type="match status" value="1"/>
</dbReference>
<gene>
    <name evidence="3" type="primary">P</name>
    <name evidence="3" type="synonym">C</name>
    <name evidence="3" type="synonym">V</name>
</gene>
<protein>
    <recommendedName>
        <fullName evidence="2">Protein C</fullName>
    </recommendedName>
</protein>
<dbReference type="InterPro" id="IPR003875">
    <property type="entry name" value="Paramyxovir_NSC"/>
</dbReference>
<evidence type="ECO:0000256" key="1">
    <source>
        <dbReference type="ARBA" id="ARBA00006580"/>
    </source>
</evidence>
<organismHost>
    <name type="scientific">Phocidae</name>
    <name type="common">true seals</name>
    <dbReference type="NCBI Taxonomy" id="9709"/>
</organismHost>
<reference evidence="3" key="1">
    <citation type="submission" date="2017-02" db="EMBL/GenBank/DDBJ databases">
        <authorList>
            <person name="Nielsen O."/>
            <person name="Tremeau-Bravard A."/>
            <person name="Subramaniam K."/>
            <person name="Matassa K."/>
            <person name="Belaganahalli M."/>
            <person name="Smith B.R."/>
            <person name="Bogomolni A."/>
            <person name="Deguise S."/>
            <person name="Waltzek T."/>
            <person name="Goldstein T."/>
        </authorList>
    </citation>
    <scope>NUCLEOTIDE SEQUENCE</scope>
    <source>
        <strain evidence="3">PDV/USA 2006</strain>
    </source>
</reference>
<dbReference type="EMBL" id="KY629928">
    <property type="protein sequence ID" value="QCU72885.1"/>
    <property type="molecule type" value="Viral_cRNA"/>
</dbReference>